<reference evidence="1 2" key="1">
    <citation type="submission" date="2017-01" db="EMBL/GenBank/DDBJ databases">
        <title>Complete Genome Sequence of Paenalcaligenes hominis, Isolated from a paraplegic Patient with neurogenic bladder.</title>
        <authorList>
            <person name="Mukhopadhyay R."/>
            <person name="Joaquin J."/>
            <person name="Hogue R."/>
            <person name="Kilaru A."/>
            <person name="Jospin G."/>
            <person name="Mars K."/>
            <person name="Eisen J.A."/>
            <person name="Chaturvedi V."/>
        </authorList>
    </citation>
    <scope>NUCLEOTIDE SEQUENCE [LARGE SCALE GENOMIC DNA]</scope>
    <source>
        <strain evidence="1 2">15S00501</strain>
    </source>
</reference>
<dbReference type="STRING" id="643674.PAEH1_06350"/>
<proteinExistence type="predicted"/>
<organism evidence="1 2">
    <name type="scientific">Paenalcaligenes hominis</name>
    <dbReference type="NCBI Taxonomy" id="643674"/>
    <lineage>
        <taxon>Bacteria</taxon>
        <taxon>Pseudomonadati</taxon>
        <taxon>Pseudomonadota</taxon>
        <taxon>Betaproteobacteria</taxon>
        <taxon>Burkholderiales</taxon>
        <taxon>Alcaligenaceae</taxon>
        <taxon>Paenalcaligenes</taxon>
    </lineage>
</organism>
<dbReference type="KEGG" id="phn:PAEH1_06350"/>
<dbReference type="AlphaFoldDB" id="A0A1U9JZR5"/>
<dbReference type="InterPro" id="IPR027405">
    <property type="entry name" value="YidB-like"/>
</dbReference>
<dbReference type="EMBL" id="CP019697">
    <property type="protein sequence ID" value="AQS51267.1"/>
    <property type="molecule type" value="Genomic_DNA"/>
</dbReference>
<accession>A0A1U9JZR5</accession>
<dbReference type="OrthoDB" id="9795283at2"/>
<name>A0A1U9JZR5_9BURK</name>
<dbReference type="InterPro" id="IPR045372">
    <property type="entry name" value="YidB"/>
</dbReference>
<dbReference type="Gene3D" id="1.10.10.690">
    <property type="entry name" value="YidB-like"/>
    <property type="match status" value="1"/>
</dbReference>
<evidence type="ECO:0008006" key="3">
    <source>
        <dbReference type="Google" id="ProtNLM"/>
    </source>
</evidence>
<dbReference type="Proteomes" id="UP000189369">
    <property type="component" value="Chromosome"/>
</dbReference>
<dbReference type="SUPFAM" id="SSF140804">
    <property type="entry name" value="YidB-like"/>
    <property type="match status" value="1"/>
</dbReference>
<protein>
    <recommendedName>
        <fullName evidence="3">DUF937 domain-containing protein</fullName>
    </recommendedName>
</protein>
<dbReference type="Pfam" id="PF20159">
    <property type="entry name" value="YidB"/>
    <property type="match status" value="1"/>
</dbReference>
<sequence length="145" mass="15800">MSFLNSMLSMAASFSGDQKKQDQASVLSALVQVTNQYPGGLPALFEQFKQGGLETVLKSWMSQHTESIPVQPQQLEHAMGSSLINDLAVKSGLNQQVVVQYLVQLLPLLINTLAKKGIISETTIPEKLDTESIMTAALSLLNRNK</sequence>
<evidence type="ECO:0000313" key="2">
    <source>
        <dbReference type="Proteomes" id="UP000189369"/>
    </source>
</evidence>
<gene>
    <name evidence="1" type="ORF">PAEH1_06350</name>
</gene>
<evidence type="ECO:0000313" key="1">
    <source>
        <dbReference type="EMBL" id="AQS51267.1"/>
    </source>
</evidence>